<evidence type="ECO:0000259" key="5">
    <source>
        <dbReference type="Pfam" id="PF04073"/>
    </source>
</evidence>
<evidence type="ECO:0000313" key="7">
    <source>
        <dbReference type="Proteomes" id="UP000597459"/>
    </source>
</evidence>
<accession>A0A967BA58</accession>
<dbReference type="SUPFAM" id="SSF55826">
    <property type="entry name" value="YbaK/ProRS associated domain"/>
    <property type="match status" value="1"/>
</dbReference>
<dbReference type="Gene3D" id="3.90.960.10">
    <property type="entry name" value="YbaK/aminoacyl-tRNA synthetase-associated domain"/>
    <property type="match status" value="1"/>
</dbReference>
<dbReference type="EC" id="4.2.-.-" evidence="4"/>
<evidence type="ECO:0000256" key="1">
    <source>
        <dbReference type="ARBA" id="ARBA00009798"/>
    </source>
</evidence>
<name>A0A967BA58_9PROT</name>
<dbReference type="NCBIfam" id="TIGR00011">
    <property type="entry name" value="YbaK_EbsC"/>
    <property type="match status" value="1"/>
</dbReference>
<dbReference type="GO" id="GO:0002161">
    <property type="term" value="F:aminoacyl-tRNA deacylase activity"/>
    <property type="evidence" value="ECO:0007669"/>
    <property type="project" value="InterPro"/>
</dbReference>
<organism evidence="6 7">
    <name type="scientific">Acetobacter estunensis</name>
    <dbReference type="NCBI Taxonomy" id="104097"/>
    <lineage>
        <taxon>Bacteria</taxon>
        <taxon>Pseudomonadati</taxon>
        <taxon>Pseudomonadota</taxon>
        <taxon>Alphaproteobacteria</taxon>
        <taxon>Acetobacterales</taxon>
        <taxon>Acetobacteraceae</taxon>
        <taxon>Acetobacter</taxon>
    </lineage>
</organism>
<evidence type="ECO:0000256" key="3">
    <source>
        <dbReference type="ARBA" id="ARBA00023239"/>
    </source>
</evidence>
<feature type="domain" description="YbaK/aminoacyl-tRNA synthetase-associated" evidence="5">
    <location>
        <begin position="35"/>
        <end position="147"/>
    </location>
</feature>
<evidence type="ECO:0000313" key="6">
    <source>
        <dbReference type="EMBL" id="NHO54971.1"/>
    </source>
</evidence>
<keyword evidence="7" id="KW-1185">Reference proteome</keyword>
<dbReference type="InterPro" id="IPR004369">
    <property type="entry name" value="Prolyl-tRNA_editing_YbaK/EbsC"/>
</dbReference>
<dbReference type="GO" id="GO:0016829">
    <property type="term" value="F:lyase activity"/>
    <property type="evidence" value="ECO:0007669"/>
    <property type="project" value="UniProtKB-KW"/>
</dbReference>
<reference evidence="6" key="1">
    <citation type="submission" date="2019-11" db="EMBL/GenBank/DDBJ databases">
        <title>Description of new Acetobacter species.</title>
        <authorList>
            <person name="Cleenwerck I."/>
            <person name="Sombolestani A.S."/>
        </authorList>
    </citation>
    <scope>NUCLEOTIDE SEQUENCE</scope>
    <source>
        <strain evidence="6">LMG 1626</strain>
    </source>
</reference>
<keyword evidence="2 4" id="KW-0648">Protein biosynthesis</keyword>
<dbReference type="InterPro" id="IPR036754">
    <property type="entry name" value="YbaK/aa-tRNA-synt-asso_dom_sf"/>
</dbReference>
<sequence length="159" mass="16869">MAMTTKATEFLTRKGIPFSVHAYEYAPDGGKIGLQAAQAIGENPEAVLKTLMVKVDRKQPVCVIIPSNHKLDLKALAALFGGRNARMIAPEEAQAMTGFQVGGISPFGQTEQAPVVIAEQAMKLDHIYVNAGDRGLVVKIAPADAQRAVDAKVDLISTG</sequence>
<gene>
    <name evidence="6" type="primary">ybaK</name>
    <name evidence="6" type="ORF">GOB87_13620</name>
</gene>
<dbReference type="Proteomes" id="UP000597459">
    <property type="component" value="Unassembled WGS sequence"/>
</dbReference>
<evidence type="ECO:0000256" key="4">
    <source>
        <dbReference type="PIRNR" id="PIRNR006181"/>
    </source>
</evidence>
<dbReference type="Pfam" id="PF04073">
    <property type="entry name" value="tRNA_edit"/>
    <property type="match status" value="1"/>
</dbReference>
<dbReference type="AlphaFoldDB" id="A0A967BA58"/>
<dbReference type="EMBL" id="WOTH01000040">
    <property type="protein sequence ID" value="NHO54971.1"/>
    <property type="molecule type" value="Genomic_DNA"/>
</dbReference>
<dbReference type="InterPro" id="IPR007214">
    <property type="entry name" value="YbaK/aa-tRNA-synth-assoc-dom"/>
</dbReference>
<comment type="caution">
    <text evidence="6">The sequence shown here is derived from an EMBL/GenBank/DDBJ whole genome shotgun (WGS) entry which is preliminary data.</text>
</comment>
<protein>
    <recommendedName>
        <fullName evidence="4">Cys-tRNA(Pro)/Cys-tRNA(Cys) deacylase</fullName>
        <ecNumber evidence="4">4.2.-.-</ecNumber>
    </recommendedName>
</protein>
<dbReference type="PANTHER" id="PTHR30411:SF0">
    <property type="entry name" value="CYS-TRNA(PRO)_CYS-TRNA(CYS) DEACYLASE YBAK"/>
    <property type="match status" value="1"/>
</dbReference>
<dbReference type="CDD" id="cd00002">
    <property type="entry name" value="YbaK_deacylase"/>
    <property type="match status" value="1"/>
</dbReference>
<dbReference type="PANTHER" id="PTHR30411">
    <property type="entry name" value="CYTOPLASMIC PROTEIN"/>
    <property type="match status" value="1"/>
</dbReference>
<proteinExistence type="inferred from homology"/>
<dbReference type="GO" id="GO:0006412">
    <property type="term" value="P:translation"/>
    <property type="evidence" value="ECO:0007669"/>
    <property type="project" value="UniProtKB-KW"/>
</dbReference>
<keyword evidence="3 4" id="KW-0456">Lyase</keyword>
<comment type="similarity">
    <text evidence="1 4">Belongs to the prolyl-tRNA editing family. YbaK/EbsC subfamily.</text>
</comment>
<evidence type="ECO:0000256" key="2">
    <source>
        <dbReference type="ARBA" id="ARBA00022917"/>
    </source>
</evidence>
<dbReference type="PIRSF" id="PIRSF006181">
    <property type="entry name" value="EbsC_YbaK"/>
    <property type="match status" value="1"/>
</dbReference>